<evidence type="ECO:0000256" key="1">
    <source>
        <dbReference type="ARBA" id="ARBA00007274"/>
    </source>
</evidence>
<comment type="similarity">
    <text evidence="1">Belongs to the transferase hexapeptide repeat family.</text>
</comment>
<comment type="caution">
    <text evidence="9">The sequence shown here is derived from an EMBL/GenBank/DDBJ whole genome shotgun (WGS) entry which is preliminary data.</text>
</comment>
<evidence type="ECO:0000256" key="3">
    <source>
        <dbReference type="ARBA" id="ARBA00020291"/>
    </source>
</evidence>
<comment type="catalytic activity">
    <reaction evidence="8">
        <text>chloramphenicol + acetyl-CoA = chloramphenicol 3-acetate + CoA</text>
        <dbReference type="Rhea" id="RHEA:18421"/>
        <dbReference type="ChEBI" id="CHEBI:16730"/>
        <dbReference type="ChEBI" id="CHEBI:17698"/>
        <dbReference type="ChEBI" id="CHEBI:57287"/>
        <dbReference type="ChEBI" id="CHEBI:57288"/>
        <dbReference type="EC" id="2.3.1.28"/>
    </reaction>
</comment>
<evidence type="ECO:0000256" key="4">
    <source>
        <dbReference type="ARBA" id="ARBA00022679"/>
    </source>
</evidence>
<keyword evidence="5" id="KW-0677">Repeat</keyword>
<dbReference type="NCBIfam" id="NF000490">
    <property type="entry name" value="chloram_CatB"/>
    <property type="match status" value="1"/>
</dbReference>
<evidence type="ECO:0000256" key="6">
    <source>
        <dbReference type="ARBA" id="ARBA00023251"/>
    </source>
</evidence>
<dbReference type="InterPro" id="IPR050179">
    <property type="entry name" value="Trans_hexapeptide_repeat"/>
</dbReference>
<evidence type="ECO:0000256" key="5">
    <source>
        <dbReference type="ARBA" id="ARBA00022737"/>
    </source>
</evidence>
<evidence type="ECO:0000256" key="8">
    <source>
        <dbReference type="ARBA" id="ARBA00047633"/>
    </source>
</evidence>
<accession>A0ABQ6C3A4</accession>
<dbReference type="CDD" id="cd03349">
    <property type="entry name" value="LbH_XAT"/>
    <property type="match status" value="1"/>
</dbReference>
<dbReference type="PROSITE" id="PS00101">
    <property type="entry name" value="HEXAPEP_TRANSFERASES"/>
    <property type="match status" value="1"/>
</dbReference>
<dbReference type="EMBL" id="BSPB01000016">
    <property type="protein sequence ID" value="GLS14807.1"/>
    <property type="molecule type" value="Genomic_DNA"/>
</dbReference>
<keyword evidence="7" id="KW-0012">Acyltransferase</keyword>
<proteinExistence type="inferred from homology"/>
<dbReference type="EC" id="2.3.1.28" evidence="2"/>
<organism evidence="9 10">
    <name type="scientific">Hydrogenophaga electricum</name>
    <dbReference type="NCBI Taxonomy" id="1230953"/>
    <lineage>
        <taxon>Bacteria</taxon>
        <taxon>Pseudomonadati</taxon>
        <taxon>Pseudomonadota</taxon>
        <taxon>Betaproteobacteria</taxon>
        <taxon>Burkholderiales</taxon>
        <taxon>Comamonadaceae</taxon>
        <taxon>Hydrogenophaga</taxon>
    </lineage>
</organism>
<dbReference type="SUPFAM" id="SSF51161">
    <property type="entry name" value="Trimeric LpxA-like enzymes"/>
    <property type="match status" value="1"/>
</dbReference>
<dbReference type="InterPro" id="IPR001451">
    <property type="entry name" value="Hexapep"/>
</dbReference>
<keyword evidence="10" id="KW-1185">Reference proteome</keyword>
<dbReference type="Pfam" id="PF00132">
    <property type="entry name" value="Hexapep"/>
    <property type="match status" value="1"/>
</dbReference>
<evidence type="ECO:0000256" key="7">
    <source>
        <dbReference type="ARBA" id="ARBA00023315"/>
    </source>
</evidence>
<reference evidence="10" key="1">
    <citation type="journal article" date="2019" name="Int. J. Syst. Evol. Microbiol.">
        <title>The Global Catalogue of Microorganisms (GCM) 10K type strain sequencing project: providing services to taxonomists for standard genome sequencing and annotation.</title>
        <authorList>
            <consortium name="The Broad Institute Genomics Platform"/>
            <consortium name="The Broad Institute Genome Sequencing Center for Infectious Disease"/>
            <person name="Wu L."/>
            <person name="Ma J."/>
        </authorList>
    </citation>
    <scope>NUCLEOTIDE SEQUENCE [LARGE SCALE GENOMIC DNA]</scope>
    <source>
        <strain evidence="10">NBRC 109341</strain>
    </source>
</reference>
<evidence type="ECO:0000256" key="2">
    <source>
        <dbReference type="ARBA" id="ARBA00013235"/>
    </source>
</evidence>
<protein>
    <recommendedName>
        <fullName evidence="3">Chloramphenicol acetyltransferase</fullName>
        <ecNumber evidence="2">2.3.1.28</ecNumber>
    </recommendedName>
</protein>
<sequence>MHGRDVLCQIDANGYDGQRLPLPANDWVDEISHFPPWQLDAVPRKCADHPGPGIAPPSRGSAFGKPLASNVGCCIPDAAGSDEYPVDFLAMNYFESPFKGQLLSEHVKNPNIQVGRYSYYSGYYHGHPFDECARYLAPDREDVDKLIIGSFCSIGSGASFIMAGNQGHRYDWASSFPFFYMQEEPAFSRSLDAFRKAGDTVIGNDVWIGSEAMVMPGITIGHGAVVGSRSLVTKDVAPYAIIGGNPAQQIKKRFSEEEISWLLEMAWWDWPLDKIKTAMPMLCSSDIAGLYRYWRESRSMSDR</sequence>
<keyword evidence="6" id="KW-0046">Antibiotic resistance</keyword>
<gene>
    <name evidence="9" type="ORF">GCM10007935_22400</name>
</gene>
<dbReference type="Proteomes" id="UP001156903">
    <property type="component" value="Unassembled WGS sequence"/>
</dbReference>
<dbReference type="PANTHER" id="PTHR43300">
    <property type="entry name" value="ACETYLTRANSFERASE"/>
    <property type="match status" value="1"/>
</dbReference>
<dbReference type="PANTHER" id="PTHR43300:SF12">
    <property type="entry name" value="CHLORAMPHENICOL ACETYLTRANSFERASE"/>
    <property type="match status" value="1"/>
</dbReference>
<name>A0ABQ6C3A4_9BURK</name>
<dbReference type="Gene3D" id="2.160.10.10">
    <property type="entry name" value="Hexapeptide repeat proteins"/>
    <property type="match status" value="1"/>
</dbReference>
<evidence type="ECO:0000313" key="10">
    <source>
        <dbReference type="Proteomes" id="UP001156903"/>
    </source>
</evidence>
<dbReference type="InterPro" id="IPR018357">
    <property type="entry name" value="Hexapep_transf_CS"/>
</dbReference>
<keyword evidence="4" id="KW-0808">Transferase</keyword>
<evidence type="ECO:0000313" key="9">
    <source>
        <dbReference type="EMBL" id="GLS14807.1"/>
    </source>
</evidence>
<dbReference type="InterPro" id="IPR011004">
    <property type="entry name" value="Trimer_LpxA-like_sf"/>
</dbReference>